<dbReference type="InterPro" id="IPR046348">
    <property type="entry name" value="SIS_dom_sf"/>
</dbReference>
<protein>
    <recommendedName>
        <fullName evidence="1">HTH rpiR-type domain-containing protein</fullName>
    </recommendedName>
</protein>
<comment type="caution">
    <text evidence="2">The sequence shown here is derived from an EMBL/GenBank/DDBJ whole genome shotgun (WGS) entry which is preliminary data.</text>
</comment>
<dbReference type="PROSITE" id="PS51071">
    <property type="entry name" value="HTH_RPIR"/>
    <property type="match status" value="1"/>
</dbReference>
<name>A0A367CGZ7_9ENTE</name>
<dbReference type="GO" id="GO:0097367">
    <property type="term" value="F:carbohydrate derivative binding"/>
    <property type="evidence" value="ECO:0007669"/>
    <property type="project" value="InterPro"/>
</dbReference>
<sequence length="264" mass="30912">MDNNRLNLIYKLNRIVNENEIGSVEYELAKYFLENFKYVKQWNIYQIAEENHVSRASVRRFGKLLGYENFSDMKAHAQEFDDGVLEFEQFYGYDHFLDKLVMNITSLMGELSIRFNTQEVNRLVKMINESQQVVIVCSSNIAGAVSTFQQRMIIFGKRITLITSKEELASNTFSKDRSLLILFSISGLFVSTLADELTKIEAKKVLFTNNRNPIYNKYFDKLYHLSAQHHEAEINDLLYYTYGIQFVLDLLFNGYLLKYKKEGN</sequence>
<organism evidence="2 3">
    <name type="scientific">Enterococcus durans</name>
    <dbReference type="NCBI Taxonomy" id="53345"/>
    <lineage>
        <taxon>Bacteria</taxon>
        <taxon>Bacillati</taxon>
        <taxon>Bacillota</taxon>
        <taxon>Bacilli</taxon>
        <taxon>Lactobacillales</taxon>
        <taxon>Enterococcaceae</taxon>
        <taxon>Enterococcus</taxon>
    </lineage>
</organism>
<dbReference type="SUPFAM" id="SSF46689">
    <property type="entry name" value="Homeodomain-like"/>
    <property type="match status" value="1"/>
</dbReference>
<dbReference type="Gene3D" id="3.40.50.10490">
    <property type="entry name" value="Glucose-6-phosphate isomerase like protein, domain 1"/>
    <property type="match status" value="1"/>
</dbReference>
<dbReference type="Gene3D" id="1.10.10.10">
    <property type="entry name" value="Winged helix-like DNA-binding domain superfamily/Winged helix DNA-binding domain"/>
    <property type="match status" value="1"/>
</dbReference>
<gene>
    <name evidence="2" type="ORF">EA71_00081</name>
</gene>
<dbReference type="InterPro" id="IPR047640">
    <property type="entry name" value="RpiR-like"/>
</dbReference>
<dbReference type="InterPro" id="IPR036388">
    <property type="entry name" value="WH-like_DNA-bd_sf"/>
</dbReference>
<evidence type="ECO:0000313" key="2">
    <source>
        <dbReference type="EMBL" id="RCA11877.1"/>
    </source>
</evidence>
<dbReference type="Pfam" id="PF01418">
    <property type="entry name" value="HTH_6"/>
    <property type="match status" value="1"/>
</dbReference>
<dbReference type="RefSeq" id="WP_113845090.1">
    <property type="nucleotide sequence ID" value="NZ_LEPB01000001.1"/>
</dbReference>
<dbReference type="PANTHER" id="PTHR30514">
    <property type="entry name" value="GLUCOKINASE"/>
    <property type="match status" value="1"/>
</dbReference>
<dbReference type="PANTHER" id="PTHR30514:SF1">
    <property type="entry name" value="HTH-TYPE TRANSCRIPTIONAL REGULATOR HEXR-RELATED"/>
    <property type="match status" value="1"/>
</dbReference>
<evidence type="ECO:0000313" key="3">
    <source>
        <dbReference type="Proteomes" id="UP000252797"/>
    </source>
</evidence>
<proteinExistence type="predicted"/>
<dbReference type="Proteomes" id="UP000252797">
    <property type="component" value="Unassembled WGS sequence"/>
</dbReference>
<feature type="domain" description="HTH rpiR-type" evidence="1">
    <location>
        <begin position="8"/>
        <end position="84"/>
    </location>
</feature>
<dbReference type="SUPFAM" id="SSF53697">
    <property type="entry name" value="SIS domain"/>
    <property type="match status" value="1"/>
</dbReference>
<dbReference type="GO" id="GO:0003700">
    <property type="term" value="F:DNA-binding transcription factor activity"/>
    <property type="evidence" value="ECO:0007669"/>
    <property type="project" value="InterPro"/>
</dbReference>
<dbReference type="EMBL" id="LEPB01000001">
    <property type="protein sequence ID" value="RCA11877.1"/>
    <property type="molecule type" value="Genomic_DNA"/>
</dbReference>
<dbReference type="InterPro" id="IPR000281">
    <property type="entry name" value="HTH_RpiR"/>
</dbReference>
<dbReference type="AlphaFoldDB" id="A0A367CGZ7"/>
<dbReference type="InterPro" id="IPR009057">
    <property type="entry name" value="Homeodomain-like_sf"/>
</dbReference>
<dbReference type="GO" id="GO:0003677">
    <property type="term" value="F:DNA binding"/>
    <property type="evidence" value="ECO:0007669"/>
    <property type="project" value="InterPro"/>
</dbReference>
<accession>A0A367CGZ7</accession>
<reference evidence="2 3" key="1">
    <citation type="submission" date="2015-06" db="EMBL/GenBank/DDBJ databases">
        <title>The Genome Sequence of Enterococcus durans 4EA1.</title>
        <authorList>
            <consortium name="The Broad Institute Genomics Platform"/>
            <consortium name="The Broad Institute Genome Sequencing Center for Infectious Disease"/>
            <person name="Earl A.M."/>
            <person name="Van Tyne D."/>
            <person name="Lebreton F."/>
            <person name="Saavedra J.T."/>
            <person name="Gilmore M.S."/>
            <person name="Manson Mcguire A."/>
            <person name="Clock S."/>
            <person name="Crupain M."/>
            <person name="Rangan U."/>
            <person name="Young S."/>
            <person name="Abouelleil A."/>
            <person name="Cao P."/>
            <person name="Chapman S.B."/>
            <person name="Griggs A."/>
            <person name="Priest M."/>
            <person name="Shea T."/>
            <person name="Wortman J."/>
            <person name="Nusbaum C."/>
            <person name="Birren B."/>
        </authorList>
    </citation>
    <scope>NUCLEOTIDE SEQUENCE [LARGE SCALE GENOMIC DNA]</scope>
    <source>
        <strain evidence="2 3">4EA1</strain>
    </source>
</reference>
<evidence type="ECO:0000259" key="1">
    <source>
        <dbReference type="PROSITE" id="PS51071"/>
    </source>
</evidence>
<dbReference type="GO" id="GO:1901135">
    <property type="term" value="P:carbohydrate derivative metabolic process"/>
    <property type="evidence" value="ECO:0007669"/>
    <property type="project" value="InterPro"/>
</dbReference>